<dbReference type="PANTHER" id="PTHR24373:SF370">
    <property type="entry name" value="FISH-LIPS, ISOFORM E"/>
    <property type="match status" value="1"/>
</dbReference>
<evidence type="ECO:0000313" key="4">
    <source>
        <dbReference type="EMBL" id="EZA52254.1"/>
    </source>
</evidence>
<proteinExistence type="predicted"/>
<keyword evidence="1" id="KW-0433">Leucine-rich repeat</keyword>
<dbReference type="SUPFAM" id="SSF52058">
    <property type="entry name" value="L domain-like"/>
    <property type="match status" value="1"/>
</dbReference>
<dbReference type="PANTHER" id="PTHR24373">
    <property type="entry name" value="SLIT RELATED LEUCINE-RICH REPEAT NEURONAL PROTEIN"/>
    <property type="match status" value="1"/>
</dbReference>
<dbReference type="Gene3D" id="3.80.10.10">
    <property type="entry name" value="Ribonuclease Inhibitor"/>
    <property type="match status" value="2"/>
</dbReference>
<dbReference type="GO" id="GO:0004180">
    <property type="term" value="F:carboxypeptidase activity"/>
    <property type="evidence" value="ECO:0007669"/>
    <property type="project" value="UniProtKB-KW"/>
</dbReference>
<gene>
    <name evidence="4" type="ORF">X777_08924</name>
</gene>
<evidence type="ECO:0000256" key="3">
    <source>
        <dbReference type="ARBA" id="ARBA00022737"/>
    </source>
</evidence>
<dbReference type="InterPro" id="IPR032675">
    <property type="entry name" value="LRR_dom_sf"/>
</dbReference>
<evidence type="ECO:0000313" key="5">
    <source>
        <dbReference type="Proteomes" id="UP000053097"/>
    </source>
</evidence>
<keyword evidence="4" id="KW-0121">Carboxypeptidase</keyword>
<dbReference type="AlphaFoldDB" id="A0A026WB46"/>
<keyword evidence="4" id="KW-0645">Protease</keyword>
<dbReference type="PROSITE" id="PS51450">
    <property type="entry name" value="LRR"/>
    <property type="match status" value="1"/>
</dbReference>
<dbReference type="GO" id="GO:0005615">
    <property type="term" value="C:extracellular space"/>
    <property type="evidence" value="ECO:0007669"/>
    <property type="project" value="TreeGrafter"/>
</dbReference>
<dbReference type="OrthoDB" id="2020019at2759"/>
<accession>A0A026WB46</accession>
<dbReference type="Proteomes" id="UP000053097">
    <property type="component" value="Unassembled WGS sequence"/>
</dbReference>
<evidence type="ECO:0000256" key="2">
    <source>
        <dbReference type="ARBA" id="ARBA00022729"/>
    </source>
</evidence>
<sequence length="667" mass="75701">MEKRLFKISGGIPTNQLAIPAQPPAVIVASRLSLPPSGVNSSFKYSYVIKYIPLAGISESIRRTEQCTGQIIDIGGVWEIKCPQGCTCEIQKFSDLPLHQWADTNRDKNQNIFPDVDFDMDNDHPMAHELLKIATCVIVENSEELLAKLPSDIQVLTLLESGGGGTNILLRATTFQHFADLISLDIQGIDYSDPSIKDMNNHGEKGGIVLSSDALYPLGPTLLYLNLERVKLSNLNLPNKNKANLVIKPMNAQKPETVDDDQAHVNDISQHKGHRLIFLSQQNSDDKEILPYDLYKQELEGYRENIELFAALGVLTHLRVYNCALKDISWHMFDGLNSLLYLSLEKNSLKFIPEFCFYGTPNLRLLSLASNELLTLKSVDLAGLLMLEHLDLRQNNLTFLSELSFPPFPALISADFTDNPLDSIFPSTFEIMNTTIRLYLGGMSARLKLQKNSLLGLRQIEILHLYNLEIPILERFILQGMPALTHLKMRGNVTNIDFDAFVDLANLVDLDLSRCHIQKISMDAFYGLERVRRIDLSDNDLESIPPGLFSVQQQKELREIILTKNKLMTLPSDFFKNLRLPDKQTQIQNIRLDNNPWECTCIMNSWNPQLVNRTKETAPRCSTPKRLQNWGVFHALRKGGLQCRNPRKRYLQKFLKTRSSEEDNNIS</sequence>
<reference evidence="4 5" key="1">
    <citation type="journal article" date="2014" name="Curr. Biol.">
        <title>The genome of the clonal raider ant Cerapachys biroi.</title>
        <authorList>
            <person name="Oxley P.R."/>
            <person name="Ji L."/>
            <person name="Fetter-Pruneda I."/>
            <person name="McKenzie S.K."/>
            <person name="Li C."/>
            <person name="Hu H."/>
            <person name="Zhang G."/>
            <person name="Kronauer D.J."/>
        </authorList>
    </citation>
    <scope>NUCLEOTIDE SEQUENCE [LARGE SCALE GENOMIC DNA]</scope>
</reference>
<dbReference type="InterPro" id="IPR050328">
    <property type="entry name" value="Dev_Immune_Receptor"/>
</dbReference>
<keyword evidence="4" id="KW-0378">Hydrolase</keyword>
<dbReference type="OMA" id="EFCFYGT"/>
<keyword evidence="3" id="KW-0677">Repeat</keyword>
<evidence type="ECO:0000256" key="1">
    <source>
        <dbReference type="ARBA" id="ARBA00022614"/>
    </source>
</evidence>
<keyword evidence="5" id="KW-1185">Reference proteome</keyword>
<dbReference type="EMBL" id="KK107347">
    <property type="protein sequence ID" value="EZA52254.1"/>
    <property type="molecule type" value="Genomic_DNA"/>
</dbReference>
<dbReference type="Pfam" id="PF13855">
    <property type="entry name" value="LRR_8"/>
    <property type="match status" value="2"/>
</dbReference>
<protein>
    <submittedName>
        <fullName evidence="4">Carboxypeptidase N subunit</fullName>
    </submittedName>
</protein>
<dbReference type="STRING" id="2015173.A0A026WB46"/>
<dbReference type="InterPro" id="IPR003591">
    <property type="entry name" value="Leu-rich_rpt_typical-subtyp"/>
</dbReference>
<dbReference type="SMART" id="SM00369">
    <property type="entry name" value="LRR_TYP"/>
    <property type="match status" value="7"/>
</dbReference>
<dbReference type="GO" id="GO:0031012">
    <property type="term" value="C:extracellular matrix"/>
    <property type="evidence" value="ECO:0007669"/>
    <property type="project" value="TreeGrafter"/>
</dbReference>
<keyword evidence="2" id="KW-0732">Signal</keyword>
<organism evidence="4 5">
    <name type="scientific">Ooceraea biroi</name>
    <name type="common">Clonal raider ant</name>
    <name type="synonym">Cerapachys biroi</name>
    <dbReference type="NCBI Taxonomy" id="2015173"/>
    <lineage>
        <taxon>Eukaryota</taxon>
        <taxon>Metazoa</taxon>
        <taxon>Ecdysozoa</taxon>
        <taxon>Arthropoda</taxon>
        <taxon>Hexapoda</taxon>
        <taxon>Insecta</taxon>
        <taxon>Pterygota</taxon>
        <taxon>Neoptera</taxon>
        <taxon>Endopterygota</taxon>
        <taxon>Hymenoptera</taxon>
        <taxon>Apocrita</taxon>
        <taxon>Aculeata</taxon>
        <taxon>Formicoidea</taxon>
        <taxon>Formicidae</taxon>
        <taxon>Dorylinae</taxon>
        <taxon>Ooceraea</taxon>
    </lineage>
</organism>
<name>A0A026WB46_OOCBI</name>
<dbReference type="InterPro" id="IPR001611">
    <property type="entry name" value="Leu-rich_rpt"/>
</dbReference>